<accession>A0A2N4U3Y5</accession>
<dbReference type="EMBL" id="PDNW01000008">
    <property type="protein sequence ID" value="PLC49735.1"/>
    <property type="molecule type" value="Genomic_DNA"/>
</dbReference>
<protein>
    <submittedName>
        <fullName evidence="5">Glycosyl transferase family 1</fullName>
    </submittedName>
</protein>
<dbReference type="OrthoDB" id="433681at2"/>
<comment type="caution">
    <text evidence="5">The sequence shown here is derived from an EMBL/GenBank/DDBJ whole genome shotgun (WGS) entry which is preliminary data.</text>
</comment>
<evidence type="ECO:0000313" key="6">
    <source>
        <dbReference type="Proteomes" id="UP000234190"/>
    </source>
</evidence>
<feature type="domain" description="Glycosyl transferase family 1" evidence="3">
    <location>
        <begin position="207"/>
        <end position="385"/>
    </location>
</feature>
<dbReference type="InterPro" id="IPR028098">
    <property type="entry name" value="Glyco_trans_4-like_N"/>
</dbReference>
<dbReference type="InterPro" id="IPR001296">
    <property type="entry name" value="Glyco_trans_1"/>
</dbReference>
<sequence>MRRVAIVSEHASPIAQAGSVDSGGQNVYVAQVARQLAAQGYAVDVFTRLDNAQLPRELEWGKGLRIIHVPAGPARYLPKEDMLPYMDQFGEFMLGYFGKCSHSYDLIHANFFMSAMAALPVARQFGIPLAVTFHALGRVRRQHQAEADKFPDSRFEIEDGIVRSADRIIAECPQDRRDLIELYGADPDHISMVPCGFDPQEMWPMEREPVRASLGWDPNAFYILQLGRMVPRKGVDNVIRGLSRLRKQYSVDARLCIVGGNTTAPSEESTPELARLKSIAREEGVLDFVEFTGRRGRSQLRRYYCASDVFATTPWYEPFGITPVEAMACARPVVGSDTGGIRYTVVDGVTGFLVPPKDPDALAERLARLALDRGLSARMGKAGAQRADQLFSWRCVGTQLANVFEGLYESSMAPVPARHWGAETRLTA</sequence>
<dbReference type="Proteomes" id="UP000234190">
    <property type="component" value="Unassembled WGS sequence"/>
</dbReference>
<dbReference type="Gene3D" id="3.40.50.2000">
    <property type="entry name" value="Glycogen Phosphorylase B"/>
    <property type="match status" value="2"/>
</dbReference>
<evidence type="ECO:0000259" key="4">
    <source>
        <dbReference type="Pfam" id="PF13439"/>
    </source>
</evidence>
<dbReference type="PANTHER" id="PTHR12526">
    <property type="entry name" value="GLYCOSYLTRANSFERASE"/>
    <property type="match status" value="1"/>
</dbReference>
<dbReference type="AlphaFoldDB" id="A0A2N4U3Y5"/>
<name>A0A2N4U3Y5_9BURK</name>
<keyword evidence="2 5" id="KW-0808">Transferase</keyword>
<gene>
    <name evidence="5" type="ORF">CR159_10585</name>
</gene>
<evidence type="ECO:0000256" key="1">
    <source>
        <dbReference type="ARBA" id="ARBA00022676"/>
    </source>
</evidence>
<evidence type="ECO:0000256" key="2">
    <source>
        <dbReference type="ARBA" id="ARBA00022679"/>
    </source>
</evidence>
<dbReference type="Pfam" id="PF13439">
    <property type="entry name" value="Glyco_transf_4"/>
    <property type="match status" value="1"/>
</dbReference>
<evidence type="ECO:0000313" key="5">
    <source>
        <dbReference type="EMBL" id="PLC49735.1"/>
    </source>
</evidence>
<feature type="domain" description="Glycosyltransferase subfamily 4-like N-terminal" evidence="4">
    <location>
        <begin position="23"/>
        <end position="200"/>
    </location>
</feature>
<dbReference type="GO" id="GO:0016757">
    <property type="term" value="F:glycosyltransferase activity"/>
    <property type="evidence" value="ECO:0007669"/>
    <property type="project" value="UniProtKB-KW"/>
</dbReference>
<keyword evidence="1" id="KW-0328">Glycosyltransferase</keyword>
<keyword evidence="6" id="KW-1185">Reference proteome</keyword>
<organism evidence="5 6">
    <name type="scientific">Pollutimonas subterranea</name>
    <dbReference type="NCBI Taxonomy" id="2045210"/>
    <lineage>
        <taxon>Bacteria</taxon>
        <taxon>Pseudomonadati</taxon>
        <taxon>Pseudomonadota</taxon>
        <taxon>Betaproteobacteria</taxon>
        <taxon>Burkholderiales</taxon>
        <taxon>Alcaligenaceae</taxon>
        <taxon>Pollutimonas</taxon>
    </lineage>
</organism>
<dbReference type="CDD" id="cd03800">
    <property type="entry name" value="GT4_sucrose_synthase"/>
    <property type="match status" value="1"/>
</dbReference>
<dbReference type="PANTHER" id="PTHR12526:SF510">
    <property type="entry name" value="D-INOSITOL 3-PHOSPHATE GLYCOSYLTRANSFERASE"/>
    <property type="match status" value="1"/>
</dbReference>
<reference evidence="5 6" key="1">
    <citation type="submission" date="2017-10" db="EMBL/GenBank/DDBJ databases">
        <title>Two draft genome sequences of Pusillimonas sp. strains isolated from a nitrate- and radionuclide-contaminated groundwater in Russia.</title>
        <authorList>
            <person name="Grouzdev D.S."/>
            <person name="Tourova T.P."/>
            <person name="Goeva M.A."/>
            <person name="Babich T.L."/>
            <person name="Sokolova D.S."/>
            <person name="Abdullin R."/>
            <person name="Poltaraus A.B."/>
            <person name="Toshchakov S.V."/>
            <person name="Nazina T.N."/>
        </authorList>
    </citation>
    <scope>NUCLEOTIDE SEQUENCE [LARGE SCALE GENOMIC DNA]</scope>
    <source>
        <strain evidence="5 6">JR1/69-3-13</strain>
    </source>
</reference>
<dbReference type="SUPFAM" id="SSF53756">
    <property type="entry name" value="UDP-Glycosyltransferase/glycogen phosphorylase"/>
    <property type="match status" value="1"/>
</dbReference>
<dbReference type="RefSeq" id="WP_102073931.1">
    <property type="nucleotide sequence ID" value="NZ_PDNW01000008.1"/>
</dbReference>
<proteinExistence type="predicted"/>
<dbReference type="Pfam" id="PF00534">
    <property type="entry name" value="Glycos_transf_1"/>
    <property type="match status" value="1"/>
</dbReference>
<evidence type="ECO:0000259" key="3">
    <source>
        <dbReference type="Pfam" id="PF00534"/>
    </source>
</evidence>